<feature type="domain" description="PilZ" evidence="1">
    <location>
        <begin position="61"/>
        <end position="149"/>
    </location>
</feature>
<proteinExistence type="predicted"/>
<dbReference type="InterPro" id="IPR009875">
    <property type="entry name" value="PilZ_domain"/>
</dbReference>
<dbReference type="AlphaFoldDB" id="A0A937W4D1"/>
<dbReference type="SUPFAM" id="SSF141371">
    <property type="entry name" value="PilZ domain-like"/>
    <property type="match status" value="1"/>
</dbReference>
<gene>
    <name evidence="2" type="ORF">FJZ47_14400</name>
</gene>
<organism evidence="2 3">
    <name type="scientific">Tectimicrobiota bacterium</name>
    <dbReference type="NCBI Taxonomy" id="2528274"/>
    <lineage>
        <taxon>Bacteria</taxon>
        <taxon>Pseudomonadati</taxon>
        <taxon>Nitrospinota/Tectimicrobiota group</taxon>
        <taxon>Candidatus Tectimicrobiota</taxon>
    </lineage>
</organism>
<dbReference type="EMBL" id="VGLS01000450">
    <property type="protein sequence ID" value="MBM3224977.1"/>
    <property type="molecule type" value="Genomic_DNA"/>
</dbReference>
<evidence type="ECO:0000313" key="3">
    <source>
        <dbReference type="Proteomes" id="UP000712673"/>
    </source>
</evidence>
<evidence type="ECO:0000259" key="1">
    <source>
        <dbReference type="Pfam" id="PF07238"/>
    </source>
</evidence>
<sequence>MAQSMQATRVYLEPNYTGVISCLCCGVKRSIDMGEHQGKLVGKTFHLQCSTCGGVFLAIFDRRRHHRLHVHLPGRLVHPDTRQTLENIVVTSLSVNGLRFISRAKTVLQTGDVYEVVFMLDDAEQSMITEDVVIARVHGNVIGASFVKQSSYQSEIGFYLMYATPSLEK</sequence>
<reference evidence="2" key="1">
    <citation type="submission" date="2019-03" db="EMBL/GenBank/DDBJ databases">
        <title>Lake Tanganyika Metagenome-Assembled Genomes (MAGs).</title>
        <authorList>
            <person name="Tran P."/>
        </authorList>
    </citation>
    <scope>NUCLEOTIDE SEQUENCE</scope>
    <source>
        <strain evidence="2">K_DeepCast_65m_m2_066</strain>
    </source>
</reference>
<dbReference type="Gene3D" id="2.40.10.220">
    <property type="entry name" value="predicted glycosyltransferase like domains"/>
    <property type="match status" value="1"/>
</dbReference>
<dbReference type="GO" id="GO:0035438">
    <property type="term" value="F:cyclic-di-GMP binding"/>
    <property type="evidence" value="ECO:0007669"/>
    <property type="project" value="InterPro"/>
</dbReference>
<evidence type="ECO:0000313" key="2">
    <source>
        <dbReference type="EMBL" id="MBM3224977.1"/>
    </source>
</evidence>
<name>A0A937W4D1_UNCTE</name>
<accession>A0A937W4D1</accession>
<dbReference type="Proteomes" id="UP000712673">
    <property type="component" value="Unassembled WGS sequence"/>
</dbReference>
<comment type="caution">
    <text evidence="2">The sequence shown here is derived from an EMBL/GenBank/DDBJ whole genome shotgun (WGS) entry which is preliminary data.</text>
</comment>
<protein>
    <recommendedName>
        <fullName evidence="1">PilZ domain-containing protein</fullName>
    </recommendedName>
</protein>
<dbReference type="Pfam" id="PF07238">
    <property type="entry name" value="PilZ"/>
    <property type="match status" value="1"/>
</dbReference>